<name>A0A1H8IMB8_9RHOB</name>
<dbReference type="RefSeq" id="WP_074788141.1">
    <property type="nucleotide sequence ID" value="NZ_FOBO01000024.1"/>
</dbReference>
<accession>A0A1H8IMB8</accession>
<keyword evidence="2" id="KW-0732">Signal</keyword>
<dbReference type="AlphaFoldDB" id="A0A1H8IMB8"/>
<protein>
    <submittedName>
        <fullName evidence="3">Uncharacterized protein</fullName>
    </submittedName>
</protein>
<evidence type="ECO:0000256" key="2">
    <source>
        <dbReference type="SAM" id="SignalP"/>
    </source>
</evidence>
<gene>
    <name evidence="3" type="ORF">SAMN04488077_12432</name>
</gene>
<evidence type="ECO:0000313" key="4">
    <source>
        <dbReference type="Proteomes" id="UP000182160"/>
    </source>
</evidence>
<reference evidence="3 4" key="1">
    <citation type="submission" date="2016-10" db="EMBL/GenBank/DDBJ databases">
        <authorList>
            <person name="de Groot N.N."/>
        </authorList>
    </citation>
    <scope>NUCLEOTIDE SEQUENCE [LARGE SCALE GENOMIC DNA]</scope>
    <source>
        <strain evidence="3 4">DSM 11457</strain>
    </source>
</reference>
<dbReference type="Proteomes" id="UP000182160">
    <property type="component" value="Unassembled WGS sequence"/>
</dbReference>
<feature type="signal peptide" evidence="2">
    <location>
        <begin position="1"/>
        <end position="25"/>
    </location>
</feature>
<organism evidence="3 4">
    <name type="scientific">Roseovarius tolerans</name>
    <dbReference type="NCBI Taxonomy" id="74031"/>
    <lineage>
        <taxon>Bacteria</taxon>
        <taxon>Pseudomonadati</taxon>
        <taxon>Pseudomonadota</taxon>
        <taxon>Alphaproteobacteria</taxon>
        <taxon>Rhodobacterales</taxon>
        <taxon>Roseobacteraceae</taxon>
        <taxon>Roseovarius</taxon>
    </lineage>
</organism>
<dbReference type="EMBL" id="FOBO01000024">
    <property type="protein sequence ID" value="SEN69522.1"/>
    <property type="molecule type" value="Genomic_DNA"/>
</dbReference>
<feature type="coiled-coil region" evidence="1">
    <location>
        <begin position="34"/>
        <end position="113"/>
    </location>
</feature>
<evidence type="ECO:0000256" key="1">
    <source>
        <dbReference type="SAM" id="Coils"/>
    </source>
</evidence>
<evidence type="ECO:0000313" key="3">
    <source>
        <dbReference type="EMBL" id="SEN69522.1"/>
    </source>
</evidence>
<keyword evidence="1" id="KW-0175">Coiled coil</keyword>
<feature type="chain" id="PRO_5010220302" evidence="2">
    <location>
        <begin position="26"/>
        <end position="153"/>
    </location>
</feature>
<sequence length="153" mass="16498">MSVPNTLRGSVIAAVLACATLPAVAQGTDDMTSAQEVRAEISEAMETIAAFSEQESEQAITEARAALDRLDVEIEQREEALRGGWADMSEDARATARAKLRDLREARNRLGERFGAIQAGTNSAWYEVQAGFSDAWTAFSDAWSASDEQAPAD</sequence>
<proteinExistence type="predicted"/>